<dbReference type="AlphaFoldDB" id="A0A8J2MW92"/>
<dbReference type="OrthoDB" id="4540492at2759"/>
<gene>
    <name evidence="1" type="ORF">DCHRY22_LOCUS642</name>
</gene>
<evidence type="ECO:0000313" key="1">
    <source>
        <dbReference type="EMBL" id="CAG9558578.1"/>
    </source>
</evidence>
<keyword evidence="2" id="KW-1185">Reference proteome</keyword>
<evidence type="ECO:0000313" key="2">
    <source>
        <dbReference type="Proteomes" id="UP000789524"/>
    </source>
</evidence>
<accession>A0A8J2MW92</accession>
<organism evidence="1 2">
    <name type="scientific">Danaus chrysippus</name>
    <name type="common">African queen</name>
    <dbReference type="NCBI Taxonomy" id="151541"/>
    <lineage>
        <taxon>Eukaryota</taxon>
        <taxon>Metazoa</taxon>
        <taxon>Ecdysozoa</taxon>
        <taxon>Arthropoda</taxon>
        <taxon>Hexapoda</taxon>
        <taxon>Insecta</taxon>
        <taxon>Pterygota</taxon>
        <taxon>Neoptera</taxon>
        <taxon>Endopterygota</taxon>
        <taxon>Lepidoptera</taxon>
        <taxon>Glossata</taxon>
        <taxon>Ditrysia</taxon>
        <taxon>Papilionoidea</taxon>
        <taxon>Nymphalidae</taxon>
        <taxon>Danainae</taxon>
        <taxon>Danaini</taxon>
        <taxon>Danaina</taxon>
        <taxon>Danaus</taxon>
        <taxon>Anosia</taxon>
    </lineage>
</organism>
<dbReference type="EMBL" id="CAKASE010000043">
    <property type="protein sequence ID" value="CAG9558578.1"/>
    <property type="molecule type" value="Genomic_DNA"/>
</dbReference>
<dbReference type="Proteomes" id="UP000789524">
    <property type="component" value="Unassembled WGS sequence"/>
</dbReference>
<reference evidence="1" key="1">
    <citation type="submission" date="2021-09" db="EMBL/GenBank/DDBJ databases">
        <authorList>
            <person name="Martin H S."/>
        </authorList>
    </citation>
    <scope>NUCLEOTIDE SEQUENCE</scope>
</reference>
<sequence>MFSVGAVFGGGGGSAAASTASAPVPCHGQRLTMGDRCACAPSRAHQGRRQLLVSWTQASNGGPRPYHYHTTNVLN</sequence>
<protein>
    <submittedName>
        <fullName evidence="1">(African queen) hypothetical protein</fullName>
    </submittedName>
</protein>
<proteinExistence type="predicted"/>
<comment type="caution">
    <text evidence="1">The sequence shown here is derived from an EMBL/GenBank/DDBJ whole genome shotgun (WGS) entry which is preliminary data.</text>
</comment>
<name>A0A8J2MW92_9NEOP</name>